<evidence type="ECO:0000256" key="1">
    <source>
        <dbReference type="ARBA" id="ARBA00004123"/>
    </source>
</evidence>
<dbReference type="PROSITE" id="PS51879">
    <property type="entry name" value="RST"/>
    <property type="match status" value="1"/>
</dbReference>
<dbReference type="GO" id="GO:0005634">
    <property type="term" value="C:nucleus"/>
    <property type="evidence" value="ECO:0007669"/>
    <property type="project" value="UniProtKB-SubCell"/>
</dbReference>
<evidence type="ECO:0000256" key="2">
    <source>
        <dbReference type="ARBA" id="ARBA00023242"/>
    </source>
</evidence>
<comment type="caution">
    <text evidence="4">The sequence shown here is derived from an EMBL/GenBank/DDBJ whole genome shotgun (WGS) entry which is preliminary data.</text>
</comment>
<organism evidence="4 5">
    <name type="scientific">Rhododendron griersonianum</name>
    <dbReference type="NCBI Taxonomy" id="479676"/>
    <lineage>
        <taxon>Eukaryota</taxon>
        <taxon>Viridiplantae</taxon>
        <taxon>Streptophyta</taxon>
        <taxon>Embryophyta</taxon>
        <taxon>Tracheophyta</taxon>
        <taxon>Spermatophyta</taxon>
        <taxon>Magnoliopsida</taxon>
        <taxon>eudicotyledons</taxon>
        <taxon>Gunneridae</taxon>
        <taxon>Pentapetalae</taxon>
        <taxon>asterids</taxon>
        <taxon>Ericales</taxon>
        <taxon>Ericaceae</taxon>
        <taxon>Ericoideae</taxon>
        <taxon>Rhodoreae</taxon>
        <taxon>Rhododendron</taxon>
    </lineage>
</organism>
<dbReference type="EMBL" id="JACTNZ010000008">
    <property type="protein sequence ID" value="KAG5536894.1"/>
    <property type="molecule type" value="Genomic_DNA"/>
</dbReference>
<dbReference type="SUPFAM" id="SSF56399">
    <property type="entry name" value="ADP-ribosylation"/>
    <property type="match status" value="1"/>
</dbReference>
<dbReference type="Gene3D" id="3.90.228.10">
    <property type="match status" value="1"/>
</dbReference>
<name>A0AAV6JBG2_9ERIC</name>
<reference evidence="4" key="1">
    <citation type="submission" date="2020-08" db="EMBL/GenBank/DDBJ databases">
        <title>Plant Genome Project.</title>
        <authorList>
            <person name="Zhang R.-G."/>
        </authorList>
    </citation>
    <scope>NUCLEOTIDE SEQUENCE</scope>
    <source>
        <strain evidence="4">WSP0</strain>
        <tissue evidence="4">Leaf</tissue>
    </source>
</reference>
<feature type="domain" description="RST" evidence="3">
    <location>
        <begin position="189"/>
        <end position="260"/>
    </location>
</feature>
<evidence type="ECO:0000313" key="5">
    <source>
        <dbReference type="Proteomes" id="UP000823749"/>
    </source>
</evidence>
<dbReference type="InterPro" id="IPR022003">
    <property type="entry name" value="RST"/>
</dbReference>
<dbReference type="Pfam" id="PF12174">
    <property type="entry name" value="RST"/>
    <property type="match status" value="1"/>
</dbReference>
<dbReference type="PANTHER" id="PTHR32263:SF12">
    <property type="entry name" value="INACTIVE POLY [ADP-RIBOSE] POLYMERASE SRO4-RELATED"/>
    <property type="match status" value="1"/>
</dbReference>
<dbReference type="PANTHER" id="PTHR32263">
    <property type="entry name" value="INACTIVE POLY [ADP-RIBOSE] POLYMERASE SRO4-RELATED"/>
    <property type="match status" value="1"/>
</dbReference>
<dbReference type="InterPro" id="IPR044964">
    <property type="entry name" value="RCD1/SRO1-5"/>
</dbReference>
<keyword evidence="5" id="KW-1185">Reference proteome</keyword>
<accession>A0AAV6JBG2</accession>
<evidence type="ECO:0000313" key="4">
    <source>
        <dbReference type="EMBL" id="KAG5536894.1"/>
    </source>
</evidence>
<proteinExistence type="predicted"/>
<protein>
    <recommendedName>
        <fullName evidence="3">RST domain-containing protein</fullName>
    </recommendedName>
</protein>
<dbReference type="Proteomes" id="UP000823749">
    <property type="component" value="Chromosome 8"/>
</dbReference>
<sequence>MELLSVPKETTGQYVHGFRDLVADNNTRGQTLDDQINHSGTEEDLISDCESGISGPNNDEESQLFGNGLIKLDEGDRLHQMIKRKFVSGLGSTGNHASVDAIYRNSCSSFTGQARLQSFRIFAKATGNKCGGNANLRYAWYGGSKDEIEKIISHGFGHCGDSEDKGLYGHGIYLFPEDFSSDWIQAPIRRPTSPWMPFATLISVLSKFLPAPAMSLISKYHHEHRERKISRYDLIRQVREMAGDKLLTAVIKSYRDKRNSRSDVAGTKIVSRVFDKQQIERISPMEWKKLRRQAEWMS</sequence>
<gene>
    <name evidence="4" type="ORF">RHGRI_024354</name>
</gene>
<dbReference type="AlphaFoldDB" id="A0AAV6JBG2"/>
<evidence type="ECO:0000259" key="3">
    <source>
        <dbReference type="PROSITE" id="PS51879"/>
    </source>
</evidence>
<comment type="subcellular location">
    <subcellularLocation>
        <location evidence="1">Nucleus</location>
    </subcellularLocation>
</comment>
<keyword evidence="2" id="KW-0539">Nucleus</keyword>